<keyword evidence="2" id="KW-1185">Reference proteome</keyword>
<dbReference type="AGR" id="WB:WBGene00009418"/>
<dbReference type="CTD" id="185293"/>
<protein>
    <submittedName>
        <fullName evidence="1">Uncharacterized protein</fullName>
    </submittedName>
</protein>
<dbReference type="InParanoid" id="O45454"/>
<sequence>MISDNLLKQVVSWFSWLREPIQLLDLSCTSFNGTAFIWTPAATGCSNVISDSSCAVLYPAPVPADGYLSSGKDQQRPLACYTTATATPAAVIRDCSSEFVPEKMRIVLSDFCLQLPKCCFPTSQLCFHHILPMPVASLENNHCYGLPICLRILQLRGIRERRSRLRQ</sequence>
<dbReference type="RefSeq" id="NP_506978.3">
    <property type="nucleotide sequence ID" value="NM_074577.4"/>
</dbReference>
<dbReference type="Proteomes" id="UP000001940">
    <property type="component" value="Chromosome V"/>
</dbReference>
<dbReference type="UCSC" id="F35E8.2">
    <property type="organism name" value="c. elegans"/>
</dbReference>
<dbReference type="GeneID" id="185293"/>
<dbReference type="KEGG" id="cel:CELE_F35E8.2"/>
<gene>
    <name evidence="1" type="ORF">CELE_F35E8.2</name>
    <name evidence="1 3" type="ORF">F35E8.2</name>
</gene>
<evidence type="ECO:0000313" key="1">
    <source>
        <dbReference type="EMBL" id="CAB04298.4"/>
    </source>
</evidence>
<evidence type="ECO:0000313" key="2">
    <source>
        <dbReference type="Proteomes" id="UP000001940"/>
    </source>
</evidence>
<proteinExistence type="predicted"/>
<dbReference type="AlphaFoldDB" id="O45454"/>
<evidence type="ECO:0000313" key="3">
    <source>
        <dbReference type="WormBase" id="F35E8.2"/>
    </source>
</evidence>
<dbReference type="PaxDb" id="6239-F35E8.2.2"/>
<dbReference type="Bgee" id="WBGene00009418">
    <property type="expression patterns" value="Expressed in larva"/>
</dbReference>
<organism evidence="1 2">
    <name type="scientific">Caenorhabditis elegans</name>
    <dbReference type="NCBI Taxonomy" id="6239"/>
    <lineage>
        <taxon>Eukaryota</taxon>
        <taxon>Metazoa</taxon>
        <taxon>Ecdysozoa</taxon>
        <taxon>Nematoda</taxon>
        <taxon>Chromadorea</taxon>
        <taxon>Rhabditida</taxon>
        <taxon>Rhabditina</taxon>
        <taxon>Rhabditomorpha</taxon>
        <taxon>Rhabditoidea</taxon>
        <taxon>Rhabditidae</taxon>
        <taxon>Peloderinae</taxon>
        <taxon>Caenorhabditis</taxon>
    </lineage>
</organism>
<reference evidence="1 2" key="1">
    <citation type="journal article" date="1998" name="Science">
        <title>Genome sequence of the nematode C. elegans: a platform for investigating biology.</title>
        <authorList>
            <consortium name="The C. elegans sequencing consortium"/>
            <person name="Sulson J.E."/>
            <person name="Waterston R."/>
        </authorList>
    </citation>
    <scope>NUCLEOTIDE SEQUENCE [LARGE SCALE GENOMIC DNA]</scope>
    <source>
        <strain evidence="1 2">Bristol N2</strain>
    </source>
</reference>
<dbReference type="EMBL" id="BX284605">
    <property type="protein sequence ID" value="CAB04298.4"/>
    <property type="molecule type" value="Genomic_DNA"/>
</dbReference>
<name>O45454_CAEEL</name>
<dbReference type="PhylomeDB" id="O45454"/>
<dbReference type="WormBase" id="F35E8.2">
    <property type="protein sequence ID" value="CE42518"/>
    <property type="gene ID" value="WBGene00009418"/>
</dbReference>
<dbReference type="GO" id="GO:0045087">
    <property type="term" value="P:innate immune response"/>
    <property type="evidence" value="ECO:0000318"/>
    <property type="project" value="GO_Central"/>
</dbReference>
<dbReference type="HOGENOM" id="CLU_1596023_0_0_1"/>
<accession>O45454</accession>
<dbReference type="eggNOG" id="ENOG502R14Y">
    <property type="taxonomic scope" value="Eukaryota"/>
</dbReference>